<dbReference type="PANTHER" id="PTHR45436">
    <property type="entry name" value="SENSOR HISTIDINE KINASE YKOH"/>
    <property type="match status" value="1"/>
</dbReference>
<sequence length="109" mass="11954">MRTVLPFVVLVPLLLLVVADLVRKLFRPIAGLAAEVNRRDERELAPLPSDHLPAEVRPFVIAINRLLARVAQSMALQQQFIANAAHELRSPMTALSLAGRAACAGRDVR</sequence>
<dbReference type="AlphaFoldDB" id="A0A2N5CCB5"/>
<dbReference type="Proteomes" id="UP000234341">
    <property type="component" value="Unassembled WGS sequence"/>
</dbReference>
<evidence type="ECO:0000256" key="1">
    <source>
        <dbReference type="ARBA" id="ARBA00000085"/>
    </source>
</evidence>
<dbReference type="EC" id="2.7.13.3" evidence="3"/>
<dbReference type="InterPro" id="IPR003661">
    <property type="entry name" value="HisK_dim/P_dom"/>
</dbReference>
<evidence type="ECO:0000256" key="6">
    <source>
        <dbReference type="ARBA" id="ARBA00022777"/>
    </source>
</evidence>
<evidence type="ECO:0000256" key="5">
    <source>
        <dbReference type="ARBA" id="ARBA00022679"/>
    </source>
</evidence>
<evidence type="ECO:0000256" key="2">
    <source>
        <dbReference type="ARBA" id="ARBA00004141"/>
    </source>
</evidence>
<keyword evidence="7" id="KW-0902">Two-component regulatory system</keyword>
<evidence type="ECO:0000256" key="4">
    <source>
        <dbReference type="ARBA" id="ARBA00022553"/>
    </source>
</evidence>
<dbReference type="Gene3D" id="1.10.287.130">
    <property type="match status" value="1"/>
</dbReference>
<name>A0A2N5CCB5_9BURK</name>
<comment type="subcellular location">
    <subcellularLocation>
        <location evidence="2">Membrane</location>
        <topology evidence="2">Multi-pass membrane protein</topology>
    </subcellularLocation>
</comment>
<dbReference type="InterPro" id="IPR050428">
    <property type="entry name" value="TCS_sensor_his_kinase"/>
</dbReference>
<comment type="catalytic activity">
    <reaction evidence="1">
        <text>ATP + protein L-histidine = ADP + protein N-phospho-L-histidine.</text>
        <dbReference type="EC" id="2.7.13.3"/>
    </reaction>
</comment>
<evidence type="ECO:0000313" key="11">
    <source>
        <dbReference type="Proteomes" id="UP000234341"/>
    </source>
</evidence>
<reference evidence="10 11" key="1">
    <citation type="submission" date="2017-12" db="EMBL/GenBank/DDBJ databases">
        <title>Genome sequence of the active heterotrophic nitrifier-denitrifier, Cupriavidus pauculus UM1.</title>
        <authorList>
            <person name="Putonti C."/>
            <person name="Castignetti D."/>
        </authorList>
    </citation>
    <scope>NUCLEOTIDE SEQUENCE [LARGE SCALE GENOMIC DNA]</scope>
    <source>
        <strain evidence="10 11">UM1</strain>
    </source>
</reference>
<proteinExistence type="predicted"/>
<dbReference type="GO" id="GO:0000155">
    <property type="term" value="F:phosphorelay sensor kinase activity"/>
    <property type="evidence" value="ECO:0007669"/>
    <property type="project" value="InterPro"/>
</dbReference>
<feature type="domain" description="HAMP" evidence="9">
    <location>
        <begin position="23"/>
        <end position="75"/>
    </location>
</feature>
<keyword evidence="8" id="KW-0472">Membrane</keyword>
<keyword evidence="4" id="KW-0597">Phosphoprotein</keyword>
<evidence type="ECO:0000256" key="7">
    <source>
        <dbReference type="ARBA" id="ARBA00023012"/>
    </source>
</evidence>
<protein>
    <recommendedName>
        <fullName evidence="3">histidine kinase</fullName>
        <ecNumber evidence="3">2.7.13.3</ecNumber>
    </recommendedName>
</protein>
<dbReference type="PROSITE" id="PS50885">
    <property type="entry name" value="HAMP"/>
    <property type="match status" value="1"/>
</dbReference>
<evidence type="ECO:0000259" key="9">
    <source>
        <dbReference type="PROSITE" id="PS50885"/>
    </source>
</evidence>
<keyword evidence="5" id="KW-0808">Transferase</keyword>
<keyword evidence="6" id="KW-0418">Kinase</keyword>
<gene>
    <name evidence="10" type="ORF">CYJ10_15635</name>
</gene>
<evidence type="ECO:0000256" key="8">
    <source>
        <dbReference type="ARBA" id="ARBA00023136"/>
    </source>
</evidence>
<dbReference type="GO" id="GO:0005886">
    <property type="term" value="C:plasma membrane"/>
    <property type="evidence" value="ECO:0007669"/>
    <property type="project" value="TreeGrafter"/>
</dbReference>
<evidence type="ECO:0000256" key="3">
    <source>
        <dbReference type="ARBA" id="ARBA00012438"/>
    </source>
</evidence>
<evidence type="ECO:0000313" key="10">
    <source>
        <dbReference type="EMBL" id="PLP99811.1"/>
    </source>
</evidence>
<organism evidence="10 11">
    <name type="scientific">Cupriavidus pauculus</name>
    <dbReference type="NCBI Taxonomy" id="82633"/>
    <lineage>
        <taxon>Bacteria</taxon>
        <taxon>Pseudomonadati</taxon>
        <taxon>Pseudomonadota</taxon>
        <taxon>Betaproteobacteria</taxon>
        <taxon>Burkholderiales</taxon>
        <taxon>Burkholderiaceae</taxon>
        <taxon>Cupriavidus</taxon>
    </lineage>
</organism>
<dbReference type="CDD" id="cd00082">
    <property type="entry name" value="HisKA"/>
    <property type="match status" value="1"/>
</dbReference>
<dbReference type="EMBL" id="PJRP01000006">
    <property type="protein sequence ID" value="PLP99811.1"/>
    <property type="molecule type" value="Genomic_DNA"/>
</dbReference>
<dbReference type="PANTHER" id="PTHR45436:SF15">
    <property type="entry name" value="SENSOR HISTIDINE KINASE CUSS"/>
    <property type="match status" value="1"/>
</dbReference>
<dbReference type="InterPro" id="IPR036097">
    <property type="entry name" value="HisK_dim/P_sf"/>
</dbReference>
<accession>A0A2N5CCB5</accession>
<dbReference type="InterPro" id="IPR003660">
    <property type="entry name" value="HAMP_dom"/>
</dbReference>
<comment type="caution">
    <text evidence="10">The sequence shown here is derived from an EMBL/GenBank/DDBJ whole genome shotgun (WGS) entry which is preliminary data.</text>
</comment>
<dbReference type="SUPFAM" id="SSF47384">
    <property type="entry name" value="Homodimeric domain of signal transducing histidine kinase"/>
    <property type="match status" value="1"/>
</dbReference>